<evidence type="ECO:0000313" key="6">
    <source>
        <dbReference type="Proteomes" id="UP001597347"/>
    </source>
</evidence>
<sequence>MAASTGRVGVGVIGAGVISAQYLGNLTTFPDLEVRFVADIDLERAKARADEFGVPASGSVEELLADDGIDIVVNLTLPSVHAEVDLAILAAGKHVWSEKPIATNAEDARRVLDAAEEAGLRVAVAPDTLLGAGLQTAFRAIADGRIGQPTTATTMVLNPGPDRWHPAPEFLFQAGGGPLLDLGPYYLSTLVTVFGSVVRVSAIGSIARPERVVESGPRAGTTFEVTVPTHSALLLEFEGGGSAQATFSFQSALPRAGFFEITGTTGAIVLPDPNMFEGDSELWTLESWKGITGQNKPDPERIPAEGATQSRGLGVLELARAIRDGVPERASGALAAHVLDVMLAAAEASESHRAVEVSSRVAAPAPLPADWNPTERTLA</sequence>
<protein>
    <submittedName>
        <fullName evidence="5">Gfo/Idh/MocA family protein</fullName>
    </submittedName>
</protein>
<feature type="domain" description="Gfo/Idh/MocA-like oxidoreductase N-terminal" evidence="3">
    <location>
        <begin position="9"/>
        <end position="124"/>
    </location>
</feature>
<name>A0ABW4LGM7_9MICO</name>
<dbReference type="InterPro" id="IPR055170">
    <property type="entry name" value="GFO_IDH_MocA-like_dom"/>
</dbReference>
<keyword evidence="1" id="KW-0560">Oxidoreductase</keyword>
<dbReference type="Pfam" id="PF01408">
    <property type="entry name" value="GFO_IDH_MocA"/>
    <property type="match status" value="1"/>
</dbReference>
<evidence type="ECO:0000259" key="4">
    <source>
        <dbReference type="Pfam" id="PF22725"/>
    </source>
</evidence>
<dbReference type="PANTHER" id="PTHR43818:SF11">
    <property type="entry name" value="BCDNA.GH03377"/>
    <property type="match status" value="1"/>
</dbReference>
<dbReference type="Pfam" id="PF22725">
    <property type="entry name" value="GFO_IDH_MocA_C3"/>
    <property type="match status" value="1"/>
</dbReference>
<organism evidence="5 6">
    <name type="scientific">Amnibacterium endophyticum</name>
    <dbReference type="NCBI Taxonomy" id="2109337"/>
    <lineage>
        <taxon>Bacteria</taxon>
        <taxon>Bacillati</taxon>
        <taxon>Actinomycetota</taxon>
        <taxon>Actinomycetes</taxon>
        <taxon>Micrococcales</taxon>
        <taxon>Microbacteriaceae</taxon>
        <taxon>Amnibacterium</taxon>
    </lineage>
</organism>
<reference evidence="6" key="1">
    <citation type="journal article" date="2019" name="Int. J. Syst. Evol. Microbiol.">
        <title>The Global Catalogue of Microorganisms (GCM) 10K type strain sequencing project: providing services to taxonomists for standard genome sequencing and annotation.</title>
        <authorList>
            <consortium name="The Broad Institute Genomics Platform"/>
            <consortium name="The Broad Institute Genome Sequencing Center for Infectious Disease"/>
            <person name="Wu L."/>
            <person name="Ma J."/>
        </authorList>
    </citation>
    <scope>NUCLEOTIDE SEQUENCE [LARGE SCALE GENOMIC DNA]</scope>
    <source>
        <strain evidence="6">CGMCC 1.12471</strain>
    </source>
</reference>
<dbReference type="Gene3D" id="3.30.360.10">
    <property type="entry name" value="Dihydrodipicolinate Reductase, domain 2"/>
    <property type="match status" value="1"/>
</dbReference>
<evidence type="ECO:0000313" key="5">
    <source>
        <dbReference type="EMBL" id="MFD1721602.1"/>
    </source>
</evidence>
<dbReference type="PANTHER" id="PTHR43818">
    <property type="entry name" value="BCDNA.GH03377"/>
    <property type="match status" value="1"/>
</dbReference>
<evidence type="ECO:0000259" key="3">
    <source>
        <dbReference type="Pfam" id="PF01408"/>
    </source>
</evidence>
<keyword evidence="6" id="KW-1185">Reference proteome</keyword>
<proteinExistence type="predicted"/>
<dbReference type="InterPro" id="IPR000683">
    <property type="entry name" value="Gfo/Idh/MocA-like_OxRdtase_N"/>
</dbReference>
<feature type="domain" description="GFO/IDH/MocA-like oxidoreductase" evidence="4">
    <location>
        <begin position="135"/>
        <end position="268"/>
    </location>
</feature>
<dbReference type="SUPFAM" id="SSF51735">
    <property type="entry name" value="NAD(P)-binding Rossmann-fold domains"/>
    <property type="match status" value="1"/>
</dbReference>
<dbReference type="RefSeq" id="WP_377933986.1">
    <property type="nucleotide sequence ID" value="NZ_JBHUEA010000011.1"/>
</dbReference>
<evidence type="ECO:0000256" key="2">
    <source>
        <dbReference type="ARBA" id="ARBA00023027"/>
    </source>
</evidence>
<keyword evidence="2" id="KW-0520">NAD</keyword>
<dbReference type="EMBL" id="JBHUEA010000011">
    <property type="protein sequence ID" value="MFD1721602.1"/>
    <property type="molecule type" value="Genomic_DNA"/>
</dbReference>
<dbReference type="Gene3D" id="3.40.50.720">
    <property type="entry name" value="NAD(P)-binding Rossmann-like Domain"/>
    <property type="match status" value="1"/>
</dbReference>
<comment type="caution">
    <text evidence="5">The sequence shown here is derived from an EMBL/GenBank/DDBJ whole genome shotgun (WGS) entry which is preliminary data.</text>
</comment>
<dbReference type="InterPro" id="IPR050463">
    <property type="entry name" value="Gfo/Idh/MocA_oxidrdct_glycsds"/>
</dbReference>
<evidence type="ECO:0000256" key="1">
    <source>
        <dbReference type="ARBA" id="ARBA00023002"/>
    </source>
</evidence>
<accession>A0ABW4LGM7</accession>
<dbReference type="Proteomes" id="UP001597347">
    <property type="component" value="Unassembled WGS sequence"/>
</dbReference>
<dbReference type="InterPro" id="IPR036291">
    <property type="entry name" value="NAD(P)-bd_dom_sf"/>
</dbReference>
<gene>
    <name evidence="5" type="ORF">ACFSBI_08575</name>
</gene>
<dbReference type="SUPFAM" id="SSF55347">
    <property type="entry name" value="Glyceraldehyde-3-phosphate dehydrogenase-like, C-terminal domain"/>
    <property type="match status" value="1"/>
</dbReference>